<sequence length="178" mass="19784">MVNPTPDPSEWLCIGQVVAAHGLRGEVRIRAFSDFPERFTIPGQRWLRHTYREEPAPVTLVRGRFLPRSEQFVVAFAEIDNRTAAEHLKGADVLVPASDRPPLAANEYHLMDLIGLRVYQGDRYVGQVVGLVSAGNDLLEVALPEAANAYIPFVPAIVTQIDLDRQRIEIDPPLGLLP</sequence>
<evidence type="ECO:0000256" key="1">
    <source>
        <dbReference type="ARBA" id="ARBA00022490"/>
    </source>
</evidence>
<organism evidence="8 9">
    <name type="scientific">Parathermosynechococcus lividus PCC 6715</name>
    <dbReference type="NCBI Taxonomy" id="1917166"/>
    <lineage>
        <taxon>Bacteria</taxon>
        <taxon>Bacillati</taxon>
        <taxon>Cyanobacteriota</taxon>
        <taxon>Cyanophyceae</taxon>
        <taxon>Acaryochloridales</taxon>
        <taxon>Thermosynechococcaceae</taxon>
        <taxon>Parathermosynechococcus</taxon>
    </lineage>
</organism>
<dbReference type="InterPro" id="IPR011033">
    <property type="entry name" value="PRC_barrel-like_sf"/>
</dbReference>
<dbReference type="PANTHER" id="PTHR33692:SF1">
    <property type="entry name" value="RIBOSOME MATURATION FACTOR RIMM"/>
    <property type="match status" value="1"/>
</dbReference>
<evidence type="ECO:0000313" key="9">
    <source>
        <dbReference type="Proteomes" id="UP000231057"/>
    </source>
</evidence>
<dbReference type="InterPro" id="IPR011961">
    <property type="entry name" value="RimM"/>
</dbReference>
<keyword evidence="3 5" id="KW-0698">rRNA processing</keyword>
<dbReference type="KEGG" id="slw:BRW62_12125"/>
<evidence type="ECO:0000256" key="2">
    <source>
        <dbReference type="ARBA" id="ARBA00022517"/>
    </source>
</evidence>
<comment type="function">
    <text evidence="5">An accessory protein needed during the final step in the assembly of 30S ribosomal subunit, possibly for assembly of the head region. Essential for efficient processing of 16S rRNA. May be needed both before and after RbfA during the maturation of 16S rRNA. It has affinity for free ribosomal 30S subunits but not for 70S ribosomes.</text>
</comment>
<comment type="subcellular location">
    <subcellularLocation>
        <location evidence="5">Cytoplasm</location>
    </subcellularLocation>
</comment>
<comment type="similarity">
    <text evidence="5">Belongs to the RimM family.</text>
</comment>
<keyword evidence="2 5" id="KW-0690">Ribosome biogenesis</keyword>
<keyword evidence="4 5" id="KW-0143">Chaperone</keyword>
<evidence type="ECO:0000259" key="7">
    <source>
        <dbReference type="Pfam" id="PF24986"/>
    </source>
</evidence>
<dbReference type="InterPro" id="IPR036976">
    <property type="entry name" value="RimM_N_sf"/>
</dbReference>
<dbReference type="Pfam" id="PF01782">
    <property type="entry name" value="RimM"/>
    <property type="match status" value="1"/>
</dbReference>
<dbReference type="GO" id="GO:0005840">
    <property type="term" value="C:ribosome"/>
    <property type="evidence" value="ECO:0007669"/>
    <property type="project" value="InterPro"/>
</dbReference>
<dbReference type="Pfam" id="PF24986">
    <property type="entry name" value="PRC_RimM"/>
    <property type="match status" value="1"/>
</dbReference>
<comment type="subunit">
    <text evidence="5">Binds ribosomal protein uS19.</text>
</comment>
<dbReference type="RefSeq" id="WP_099799687.1">
    <property type="nucleotide sequence ID" value="NZ_CP018092.1"/>
</dbReference>
<dbReference type="InterPro" id="IPR009000">
    <property type="entry name" value="Transl_B-barrel_sf"/>
</dbReference>
<dbReference type="SUPFAM" id="SSF50447">
    <property type="entry name" value="Translation proteins"/>
    <property type="match status" value="1"/>
</dbReference>
<proteinExistence type="inferred from homology"/>
<dbReference type="OrthoDB" id="9810331at2"/>
<evidence type="ECO:0000256" key="5">
    <source>
        <dbReference type="HAMAP-Rule" id="MF_00014"/>
    </source>
</evidence>
<evidence type="ECO:0000259" key="6">
    <source>
        <dbReference type="Pfam" id="PF01782"/>
    </source>
</evidence>
<feature type="domain" description="RimM N-terminal" evidence="6">
    <location>
        <begin position="13"/>
        <end position="98"/>
    </location>
</feature>
<name>A0A2D2Q4C7_PARLV</name>
<reference evidence="9" key="2">
    <citation type="journal article" date="2022" name="Front. Microbiol.">
        <title>Comparative Genomic Analysis Revealed Distinct Molecular Components and Organization of CO2-Concentrating Mechanism in Thermophilic Cyanobacteria.</title>
        <authorList>
            <person name="Tang J."/>
            <person name="Zhou H."/>
            <person name="Yao D."/>
            <person name="Riaz S."/>
            <person name="You D."/>
            <person name="Klepacz-Smolka A."/>
            <person name="Daroch M."/>
        </authorList>
    </citation>
    <scope>NUCLEOTIDE SEQUENCE [LARGE SCALE GENOMIC DNA]</scope>
    <source>
        <strain evidence="9">PCC 6715</strain>
    </source>
</reference>
<dbReference type="GO" id="GO:0042274">
    <property type="term" value="P:ribosomal small subunit biogenesis"/>
    <property type="evidence" value="ECO:0007669"/>
    <property type="project" value="UniProtKB-UniRule"/>
</dbReference>
<evidence type="ECO:0000256" key="4">
    <source>
        <dbReference type="ARBA" id="ARBA00023186"/>
    </source>
</evidence>
<dbReference type="PANTHER" id="PTHR33692">
    <property type="entry name" value="RIBOSOME MATURATION FACTOR RIMM"/>
    <property type="match status" value="1"/>
</dbReference>
<protein>
    <recommendedName>
        <fullName evidence="5">Ribosome maturation factor RimM</fullName>
    </recommendedName>
</protein>
<dbReference type="Gene3D" id="2.40.30.60">
    <property type="entry name" value="RimM"/>
    <property type="match status" value="1"/>
</dbReference>
<dbReference type="NCBIfam" id="TIGR02273">
    <property type="entry name" value="16S_RimM"/>
    <property type="match status" value="1"/>
</dbReference>
<gene>
    <name evidence="5" type="primary">rimM</name>
    <name evidence="8" type="ORF">BRW62_12125</name>
</gene>
<dbReference type="GO" id="GO:0005737">
    <property type="term" value="C:cytoplasm"/>
    <property type="evidence" value="ECO:0007669"/>
    <property type="project" value="UniProtKB-SubCell"/>
</dbReference>
<dbReference type="EMBL" id="CP018092">
    <property type="protein sequence ID" value="ATS19353.1"/>
    <property type="molecule type" value="Genomic_DNA"/>
</dbReference>
<dbReference type="SUPFAM" id="SSF50346">
    <property type="entry name" value="PRC-barrel domain"/>
    <property type="match status" value="1"/>
</dbReference>
<dbReference type="HAMAP" id="MF_00014">
    <property type="entry name" value="Ribosome_mat_RimM"/>
    <property type="match status" value="1"/>
</dbReference>
<dbReference type="Proteomes" id="UP000231057">
    <property type="component" value="Chromosome"/>
</dbReference>
<accession>A0A2D2Q4C7</accession>
<keyword evidence="9" id="KW-1185">Reference proteome</keyword>
<dbReference type="AlphaFoldDB" id="A0A2D2Q4C7"/>
<reference evidence="8 9" key="1">
    <citation type="submission" date="2016-11" db="EMBL/GenBank/DDBJ databases">
        <title>Complete genome sequence of thermophilic cyanobacteria strain Synechococcus sp. PCC6715.</title>
        <authorList>
            <person name="Tang J."/>
            <person name="Daroch M."/>
            <person name="Liang Y."/>
            <person name="Jiang D."/>
            <person name="Shah M."/>
        </authorList>
    </citation>
    <scope>NUCLEOTIDE SEQUENCE [LARGE SCALE GENOMIC DNA]</scope>
    <source>
        <strain evidence="8 9">PCC 6715</strain>
    </source>
</reference>
<feature type="domain" description="Ribosome maturation factor RimM PRC barrel" evidence="7">
    <location>
        <begin position="112"/>
        <end position="176"/>
    </location>
</feature>
<dbReference type="InterPro" id="IPR002676">
    <property type="entry name" value="RimM_N"/>
</dbReference>
<dbReference type="GO" id="GO:0043022">
    <property type="term" value="F:ribosome binding"/>
    <property type="evidence" value="ECO:0007669"/>
    <property type="project" value="InterPro"/>
</dbReference>
<evidence type="ECO:0000313" key="8">
    <source>
        <dbReference type="EMBL" id="ATS19353.1"/>
    </source>
</evidence>
<keyword evidence="1 5" id="KW-0963">Cytoplasm</keyword>
<comment type="domain">
    <text evidence="5">The PRC barrel domain binds ribosomal protein uS19.</text>
</comment>
<evidence type="ECO:0000256" key="3">
    <source>
        <dbReference type="ARBA" id="ARBA00022552"/>
    </source>
</evidence>
<dbReference type="Gene3D" id="2.30.30.240">
    <property type="entry name" value="PRC-barrel domain"/>
    <property type="match status" value="1"/>
</dbReference>
<dbReference type="InterPro" id="IPR056792">
    <property type="entry name" value="PRC_RimM"/>
</dbReference>
<dbReference type="GO" id="GO:0006364">
    <property type="term" value="P:rRNA processing"/>
    <property type="evidence" value="ECO:0007669"/>
    <property type="project" value="UniProtKB-UniRule"/>
</dbReference>